<evidence type="ECO:0000313" key="1">
    <source>
        <dbReference type="EMBL" id="PMP69200.1"/>
    </source>
</evidence>
<reference evidence="1 2" key="1">
    <citation type="submission" date="2018-01" db="EMBL/GenBank/DDBJ databases">
        <title>Metagenomic assembled genomes from two thermal pools in the Uzon Caldera, Kamchatka, Russia.</title>
        <authorList>
            <person name="Wilkins L."/>
            <person name="Ettinger C."/>
        </authorList>
    </citation>
    <scope>NUCLEOTIDE SEQUENCE [LARGE SCALE GENOMIC DNA]</scope>
    <source>
        <strain evidence="1">ZAV-08</strain>
    </source>
</reference>
<dbReference type="EMBL" id="PNIK01000003">
    <property type="protein sequence ID" value="PMP69200.1"/>
    <property type="molecule type" value="Genomic_DNA"/>
</dbReference>
<dbReference type="AlphaFoldDB" id="A0A2N7PQP4"/>
<evidence type="ECO:0000313" key="2">
    <source>
        <dbReference type="Proteomes" id="UP000235460"/>
    </source>
</evidence>
<gene>
    <name evidence="1" type="ORF">C0190_00260</name>
</gene>
<organism evidence="1 2">
    <name type="scientific">Thermodesulfobacterium geofontis</name>
    <dbReference type="NCBI Taxonomy" id="1295609"/>
    <lineage>
        <taxon>Bacteria</taxon>
        <taxon>Pseudomonadati</taxon>
        <taxon>Thermodesulfobacteriota</taxon>
        <taxon>Thermodesulfobacteria</taxon>
        <taxon>Thermodesulfobacteriales</taxon>
        <taxon>Thermodesulfobacteriaceae</taxon>
        <taxon>Thermodesulfobacterium</taxon>
    </lineage>
</organism>
<name>A0A2N7PQP4_9BACT</name>
<protein>
    <submittedName>
        <fullName evidence="1">Uncharacterized protein</fullName>
    </submittedName>
</protein>
<accession>A0A2N7PQP4</accession>
<dbReference type="Proteomes" id="UP000235460">
    <property type="component" value="Unassembled WGS sequence"/>
</dbReference>
<sequence length="94" mass="11003">MKFYFLSPIKITSYKMYHSKIIYRSQAEILSCGFKFKMLLLITILKCHISGNFSLIIILGDIMIKLNVTSLITLKSSLEKRFFKEKKCDISKKE</sequence>
<proteinExistence type="predicted"/>
<comment type="caution">
    <text evidence="1">The sequence shown here is derived from an EMBL/GenBank/DDBJ whole genome shotgun (WGS) entry which is preliminary data.</text>
</comment>